<keyword evidence="12 14" id="KW-0119">Carbohydrate metabolism</keyword>
<evidence type="ECO:0000313" key="18">
    <source>
        <dbReference type="EMBL" id="KAK95818.1"/>
    </source>
</evidence>
<comment type="catalytic activity">
    <reaction evidence="1">
        <text>D-glycero-beta-D-manno-heptose 1,7-bisphosphate + H2O = D-glycero-beta-D-manno-heptose 1-phosphate + phosphate</text>
        <dbReference type="Rhea" id="RHEA:28518"/>
        <dbReference type="ChEBI" id="CHEBI:15377"/>
        <dbReference type="ChEBI" id="CHEBI:43474"/>
        <dbReference type="ChEBI" id="CHEBI:60208"/>
        <dbReference type="ChEBI" id="CHEBI:61593"/>
        <dbReference type="EC" id="3.1.3.82"/>
    </reaction>
</comment>
<feature type="binding site" evidence="17">
    <location>
        <position position="9"/>
    </location>
    <ligand>
        <name>Mg(2+)</name>
        <dbReference type="ChEBI" id="CHEBI:18420"/>
    </ligand>
</feature>
<dbReference type="RefSeq" id="WP_005016549.1">
    <property type="nucleotide sequence ID" value="NZ_JFZZ01000048.1"/>
</dbReference>
<dbReference type="InterPro" id="IPR004446">
    <property type="entry name" value="Heptose_bisP_phosphatase"/>
</dbReference>
<dbReference type="InterPro" id="IPR006549">
    <property type="entry name" value="HAD-SF_hydro_IIIA"/>
</dbReference>
<evidence type="ECO:0000256" key="16">
    <source>
        <dbReference type="PIRSR" id="PIRSR004682-3"/>
    </source>
</evidence>
<comment type="cofactor">
    <cofactor evidence="3 17">
        <name>Zn(2+)</name>
        <dbReference type="ChEBI" id="CHEBI:29105"/>
    </cofactor>
</comment>
<reference evidence="18 19" key="1">
    <citation type="submission" date="2014-03" db="EMBL/GenBank/DDBJ databases">
        <title>Genome sequence of Bordetella holmseii.</title>
        <authorList>
            <person name="Harvill E."/>
            <person name="Goodfield L.L."/>
            <person name="Ivanov Y."/>
            <person name="Meyer J.A."/>
            <person name="Newth C."/>
            <person name="Cassiday P."/>
            <person name="Tondella M.L."/>
            <person name="Liao P."/>
            <person name="Zimmerman J."/>
            <person name="Meert K."/>
            <person name="Wessel D."/>
            <person name="Berger J."/>
            <person name="Dean J.M."/>
            <person name="Holubkov R."/>
            <person name="Burr J."/>
            <person name="Liu T."/>
            <person name="Brinkac L.M."/>
            <person name="Sanka R."/>
            <person name="Kim M."/>
            <person name="Losada L."/>
        </authorList>
    </citation>
    <scope>NUCLEOTIDE SEQUENCE [LARGE SCALE GENOMIC DNA]</scope>
    <source>
        <strain evidence="18 19">CDC-H585-BH</strain>
    </source>
</reference>
<feature type="site" description="Stabilizes the phosphoryl group" evidence="16">
    <location>
        <position position="50"/>
    </location>
</feature>
<dbReference type="NCBIfam" id="TIGR01662">
    <property type="entry name" value="HAD-SF-IIIA"/>
    <property type="match status" value="1"/>
</dbReference>
<evidence type="ECO:0000256" key="6">
    <source>
        <dbReference type="ARBA" id="ARBA00011245"/>
    </source>
</evidence>
<keyword evidence="10 17" id="KW-0862">Zinc</keyword>
<comment type="caution">
    <text evidence="18">The sequence shown here is derived from an EMBL/GenBank/DDBJ whole genome shotgun (WGS) entry which is preliminary data.</text>
</comment>
<dbReference type="GeneID" id="93118590"/>
<evidence type="ECO:0000256" key="11">
    <source>
        <dbReference type="ARBA" id="ARBA00022842"/>
    </source>
</evidence>
<name>A0A158M7V5_9BORD</name>
<comment type="subcellular location">
    <subcellularLocation>
        <location evidence="4 14">Cytoplasm</location>
    </subcellularLocation>
</comment>
<dbReference type="AlphaFoldDB" id="A0A158M7V5"/>
<dbReference type="STRING" id="35814.BBB42_16405"/>
<evidence type="ECO:0000256" key="3">
    <source>
        <dbReference type="ARBA" id="ARBA00001947"/>
    </source>
</evidence>
<feature type="binding site" evidence="17">
    <location>
        <position position="97"/>
    </location>
    <ligand>
        <name>Zn(2+)</name>
        <dbReference type="ChEBI" id="CHEBI:29105"/>
    </ligand>
</feature>
<feature type="binding site" evidence="17">
    <location>
        <position position="126"/>
    </location>
    <ligand>
        <name>Mg(2+)</name>
        <dbReference type="ChEBI" id="CHEBI:18420"/>
    </ligand>
</feature>
<dbReference type="NCBIfam" id="TIGR01656">
    <property type="entry name" value="Histidinol-ppas"/>
    <property type="match status" value="1"/>
</dbReference>
<evidence type="ECO:0000256" key="8">
    <source>
        <dbReference type="ARBA" id="ARBA00022723"/>
    </source>
</evidence>
<dbReference type="Pfam" id="PF13242">
    <property type="entry name" value="Hydrolase_like"/>
    <property type="match status" value="1"/>
</dbReference>
<organism evidence="18 19">
    <name type="scientific">Bordetella holmesii CDC-H585-BH</name>
    <dbReference type="NCBI Taxonomy" id="1331206"/>
    <lineage>
        <taxon>Bacteria</taxon>
        <taxon>Pseudomonadati</taxon>
        <taxon>Pseudomonadota</taxon>
        <taxon>Betaproteobacteria</taxon>
        <taxon>Burkholderiales</taxon>
        <taxon>Alcaligenaceae</taxon>
        <taxon>Bordetella</taxon>
    </lineage>
</organism>
<feature type="site" description="Contributes to substrate recognition" evidence="16">
    <location>
        <position position="100"/>
    </location>
</feature>
<feature type="binding site" evidence="17">
    <location>
        <position position="89"/>
    </location>
    <ligand>
        <name>Zn(2+)</name>
        <dbReference type="ChEBI" id="CHEBI:29105"/>
    </ligand>
</feature>
<dbReference type="FunFam" id="3.40.50.1000:FF:000168">
    <property type="entry name" value="D,D-heptose 1,7-bisphosphate phosphatase"/>
    <property type="match status" value="1"/>
</dbReference>
<feature type="binding site" evidence="17">
    <location>
        <position position="91"/>
    </location>
    <ligand>
        <name>Zn(2+)</name>
        <dbReference type="ChEBI" id="CHEBI:29105"/>
    </ligand>
</feature>
<dbReference type="InterPro" id="IPR036412">
    <property type="entry name" value="HAD-like_sf"/>
</dbReference>
<comment type="cofactor">
    <cofactor evidence="2 17">
        <name>Mg(2+)</name>
        <dbReference type="ChEBI" id="CHEBI:18420"/>
    </cofactor>
</comment>
<protein>
    <recommendedName>
        <fullName evidence="14">D,D-heptose 1,7-bisphosphate phosphatase</fullName>
        <ecNumber evidence="14">3.1.3.-</ecNumber>
    </recommendedName>
</protein>
<dbReference type="SUPFAM" id="SSF56784">
    <property type="entry name" value="HAD-like"/>
    <property type="match status" value="1"/>
</dbReference>
<dbReference type="PANTHER" id="PTHR42891:SF1">
    <property type="entry name" value="D-GLYCERO-BETA-D-MANNO-HEPTOSE-1,7-BISPHOSPHATE 7-PHOSPHATASE"/>
    <property type="match status" value="1"/>
</dbReference>
<evidence type="ECO:0000256" key="1">
    <source>
        <dbReference type="ARBA" id="ARBA00001226"/>
    </source>
</evidence>
<keyword evidence="9 14" id="KW-0378">Hydrolase</keyword>
<evidence type="ECO:0000256" key="10">
    <source>
        <dbReference type="ARBA" id="ARBA00022833"/>
    </source>
</evidence>
<dbReference type="EMBL" id="JFZZ01000048">
    <property type="protein sequence ID" value="KAK95818.1"/>
    <property type="molecule type" value="Genomic_DNA"/>
</dbReference>
<feature type="binding site" evidence="17">
    <location>
        <position position="7"/>
    </location>
    <ligand>
        <name>Mg(2+)</name>
        <dbReference type="ChEBI" id="CHEBI:18420"/>
    </ligand>
</feature>
<evidence type="ECO:0000256" key="13">
    <source>
        <dbReference type="ARBA" id="ARBA00061616"/>
    </source>
</evidence>
<gene>
    <name evidence="18" type="primary">gmhB</name>
    <name evidence="18" type="ORF">L497_2697</name>
</gene>
<dbReference type="CDD" id="cd07503">
    <property type="entry name" value="HAD_HisB-N"/>
    <property type="match status" value="1"/>
</dbReference>
<feature type="active site" description="Proton donor" evidence="15">
    <location>
        <position position="9"/>
    </location>
</feature>
<dbReference type="PANTHER" id="PTHR42891">
    <property type="entry name" value="D-GLYCERO-BETA-D-MANNO-HEPTOSE-1,7-BISPHOSPHATE 7-PHOSPHATASE"/>
    <property type="match status" value="1"/>
</dbReference>
<keyword evidence="11 17" id="KW-0460">Magnesium</keyword>
<comment type="similarity">
    <text evidence="13 14">Belongs to the gmhB family.</text>
</comment>
<dbReference type="NCBIfam" id="NF006506">
    <property type="entry name" value="PRK08942.1"/>
    <property type="match status" value="1"/>
</dbReference>
<evidence type="ECO:0000256" key="9">
    <source>
        <dbReference type="ARBA" id="ARBA00022801"/>
    </source>
</evidence>
<evidence type="ECO:0000256" key="17">
    <source>
        <dbReference type="PIRSR" id="PIRSR004682-4"/>
    </source>
</evidence>
<dbReference type="InterPro" id="IPR006543">
    <property type="entry name" value="Histidinol-phos"/>
</dbReference>
<evidence type="ECO:0000256" key="15">
    <source>
        <dbReference type="PIRSR" id="PIRSR004682-1"/>
    </source>
</evidence>
<comment type="subunit">
    <text evidence="6">Monomer.</text>
</comment>
<sequence>MKLIILDRDGVINRDSDAFVKSPDEWVALPGSLEAIARLSQSGWRVVVATNQSGLARGLFDMDTLNAIHIKMRRQLAALGGSIDAIFLCPHGPEDGCACRKPRPGMMHDIALRYDADLNGVPAVGDSLRDLQASASAGCSPWLVLTGNGEKTRAKGNLPEGTRVGAHLGEVVDLLLQDE</sequence>
<accession>A0A158M7V5</accession>
<dbReference type="PATRIC" id="fig|1331206.3.peg.1281"/>
<dbReference type="Proteomes" id="UP000026682">
    <property type="component" value="Unassembled WGS sequence"/>
</dbReference>
<comment type="pathway">
    <text evidence="5">Nucleotide-sugar biosynthesis; ADP-L-glycero-beta-D-manno-heptose biosynthesis; ADP-L-glycero-beta-D-manno-heptose from D-glycero-beta-D-manno-heptose 7-phosphate: step 2/4.</text>
</comment>
<dbReference type="GO" id="GO:0005737">
    <property type="term" value="C:cytoplasm"/>
    <property type="evidence" value="ECO:0007669"/>
    <property type="project" value="UniProtKB-SubCell"/>
</dbReference>
<dbReference type="GO" id="GO:0034200">
    <property type="term" value="F:D-glycero-beta-D-manno-heptose 1,7-bisphosphate 7-phosphatase activity"/>
    <property type="evidence" value="ECO:0007669"/>
    <property type="project" value="UniProtKB-EC"/>
</dbReference>
<feature type="binding site" evidence="17">
    <location>
        <position position="99"/>
    </location>
    <ligand>
        <name>Zn(2+)</name>
        <dbReference type="ChEBI" id="CHEBI:29105"/>
    </ligand>
</feature>
<feature type="site" description="Stabilizes the phosphoryl group" evidence="16">
    <location>
        <position position="101"/>
    </location>
</feature>
<dbReference type="InterPro" id="IPR023214">
    <property type="entry name" value="HAD_sf"/>
</dbReference>
<keyword evidence="8 17" id="KW-0479">Metal-binding</keyword>
<evidence type="ECO:0000256" key="7">
    <source>
        <dbReference type="ARBA" id="ARBA00022490"/>
    </source>
</evidence>
<evidence type="ECO:0000256" key="12">
    <source>
        <dbReference type="ARBA" id="ARBA00023277"/>
    </source>
</evidence>
<evidence type="ECO:0000313" key="19">
    <source>
        <dbReference type="Proteomes" id="UP000026682"/>
    </source>
</evidence>
<dbReference type="GO" id="GO:0005975">
    <property type="term" value="P:carbohydrate metabolic process"/>
    <property type="evidence" value="ECO:0007669"/>
    <property type="project" value="InterPro"/>
</dbReference>
<dbReference type="PIRSF" id="PIRSF004682">
    <property type="entry name" value="GmhB"/>
    <property type="match status" value="1"/>
</dbReference>
<proteinExistence type="inferred from homology"/>
<evidence type="ECO:0000256" key="4">
    <source>
        <dbReference type="ARBA" id="ARBA00004496"/>
    </source>
</evidence>
<keyword evidence="7 14" id="KW-0963">Cytoplasm</keyword>
<evidence type="ECO:0000256" key="5">
    <source>
        <dbReference type="ARBA" id="ARBA00004708"/>
    </source>
</evidence>
<dbReference type="Gene3D" id="3.40.50.1000">
    <property type="entry name" value="HAD superfamily/HAD-like"/>
    <property type="match status" value="1"/>
</dbReference>
<feature type="active site" description="Nucleophile" evidence="15">
    <location>
        <position position="7"/>
    </location>
</feature>
<evidence type="ECO:0000256" key="14">
    <source>
        <dbReference type="PIRNR" id="PIRNR004682"/>
    </source>
</evidence>
<evidence type="ECO:0000256" key="2">
    <source>
        <dbReference type="ARBA" id="ARBA00001946"/>
    </source>
</evidence>
<dbReference type="GO" id="GO:0046872">
    <property type="term" value="F:metal ion binding"/>
    <property type="evidence" value="ECO:0007669"/>
    <property type="project" value="UniProtKB-KW"/>
</dbReference>
<dbReference type="EC" id="3.1.3.-" evidence="14"/>